<dbReference type="GO" id="GO:0004519">
    <property type="term" value="F:endonuclease activity"/>
    <property type="evidence" value="ECO:0007669"/>
    <property type="project" value="UniProtKB-KW"/>
</dbReference>
<keyword evidence="3" id="KW-0540">Nuclease</keyword>
<dbReference type="PANTHER" id="PTHR38039:SF1">
    <property type="entry name" value="TOXIN YOEB"/>
    <property type="match status" value="1"/>
</dbReference>
<dbReference type="AlphaFoldDB" id="A0A1K0IPF7"/>
<evidence type="ECO:0000256" key="3">
    <source>
        <dbReference type="ARBA" id="ARBA00022722"/>
    </source>
</evidence>
<dbReference type="Pfam" id="PF06769">
    <property type="entry name" value="YoeB_toxin"/>
    <property type="match status" value="1"/>
</dbReference>
<dbReference type="InterPro" id="IPR035093">
    <property type="entry name" value="RelE/ParE_toxin_dom_sf"/>
</dbReference>
<dbReference type="PANTHER" id="PTHR38039">
    <property type="entry name" value="TOXIN YOEB"/>
    <property type="match status" value="1"/>
</dbReference>
<evidence type="ECO:0000256" key="2">
    <source>
        <dbReference type="ARBA" id="ARBA00022649"/>
    </source>
</evidence>
<evidence type="ECO:0000256" key="4">
    <source>
        <dbReference type="ARBA" id="ARBA00022759"/>
    </source>
</evidence>
<dbReference type="EMBL" id="FMSH01000471">
    <property type="protein sequence ID" value="SCU93860.1"/>
    <property type="molecule type" value="Genomic_DNA"/>
</dbReference>
<dbReference type="SUPFAM" id="SSF143011">
    <property type="entry name" value="RelE-like"/>
    <property type="match status" value="1"/>
</dbReference>
<evidence type="ECO:0000256" key="5">
    <source>
        <dbReference type="ARBA" id="ARBA00022801"/>
    </source>
</evidence>
<dbReference type="GO" id="GO:0016787">
    <property type="term" value="F:hydrolase activity"/>
    <property type="evidence" value="ECO:0007669"/>
    <property type="project" value="UniProtKB-KW"/>
</dbReference>
<dbReference type="RefSeq" id="WP_340529392.1">
    <property type="nucleotide sequence ID" value="NZ_FMSH01000471.1"/>
</dbReference>
<sequence length="93" mass="10980">MTRQLTFMPDAWEDYLYWQGQDKKTLKKTLKRINALIQDTQREPFEGIGKPEPLKGNLSGYWSRRIDDANRLVYFANDDELAIIACRLHYGDK</sequence>
<proteinExistence type="inferred from homology"/>
<protein>
    <recommendedName>
        <fullName evidence="6">Putative mRNA interferase YoeB</fullName>
    </recommendedName>
</protein>
<keyword evidence="5" id="KW-0378">Hydrolase</keyword>
<gene>
    <name evidence="7" type="primary">yoeB</name>
    <name evidence="7" type="ORF">CNECB9_5220037</name>
</gene>
<evidence type="ECO:0000313" key="7">
    <source>
        <dbReference type="EMBL" id="SCU93860.1"/>
    </source>
</evidence>
<comment type="similarity">
    <text evidence="1">Belongs to the YoeB family.</text>
</comment>
<name>A0A1K0IPF7_CUPNE</name>
<evidence type="ECO:0000256" key="1">
    <source>
        <dbReference type="ARBA" id="ARBA00008172"/>
    </source>
</evidence>
<accession>A0A1K0IPF7</accession>
<reference evidence="7" key="1">
    <citation type="submission" date="2016-09" db="EMBL/GenBank/DDBJ databases">
        <authorList>
            <person name="Capua I."/>
            <person name="De Benedictis P."/>
            <person name="Joannis T."/>
            <person name="Lombin L.H."/>
            <person name="Cattoli G."/>
        </authorList>
    </citation>
    <scope>NUCLEOTIDE SEQUENCE</scope>
    <source>
        <strain evidence="7">B9</strain>
    </source>
</reference>
<dbReference type="NCBIfam" id="TIGR02116">
    <property type="entry name" value="toxin_Txe_YoeB"/>
    <property type="match status" value="1"/>
</dbReference>
<keyword evidence="4" id="KW-0255">Endonuclease</keyword>
<dbReference type="InterPro" id="IPR009614">
    <property type="entry name" value="YoeB_toxin"/>
</dbReference>
<organism evidence="7">
    <name type="scientific">Cupriavidus necator</name>
    <name type="common">Alcaligenes eutrophus</name>
    <name type="synonym">Ralstonia eutropha</name>
    <dbReference type="NCBI Taxonomy" id="106590"/>
    <lineage>
        <taxon>Bacteria</taxon>
        <taxon>Pseudomonadati</taxon>
        <taxon>Pseudomonadota</taxon>
        <taxon>Betaproteobacteria</taxon>
        <taxon>Burkholderiales</taxon>
        <taxon>Burkholderiaceae</taxon>
        <taxon>Cupriavidus</taxon>
    </lineage>
</organism>
<dbReference type="GO" id="GO:0045892">
    <property type="term" value="P:negative regulation of DNA-templated transcription"/>
    <property type="evidence" value="ECO:0007669"/>
    <property type="project" value="TreeGrafter"/>
</dbReference>
<dbReference type="GO" id="GO:0006401">
    <property type="term" value="P:RNA catabolic process"/>
    <property type="evidence" value="ECO:0007669"/>
    <property type="project" value="InterPro"/>
</dbReference>
<dbReference type="Gene3D" id="3.30.2310.20">
    <property type="entry name" value="RelE-like"/>
    <property type="match status" value="1"/>
</dbReference>
<keyword evidence="2" id="KW-1277">Toxin-antitoxin system</keyword>
<evidence type="ECO:0000256" key="6">
    <source>
        <dbReference type="ARBA" id="ARBA00030388"/>
    </source>
</evidence>